<dbReference type="Proteomes" id="UP001480595">
    <property type="component" value="Unassembled WGS sequence"/>
</dbReference>
<dbReference type="EMBL" id="JAQQWL010000015">
    <property type="protein sequence ID" value="KAK8041427.1"/>
    <property type="molecule type" value="Genomic_DNA"/>
</dbReference>
<evidence type="ECO:0000313" key="1">
    <source>
        <dbReference type="EMBL" id="KAK8041427.1"/>
    </source>
</evidence>
<organism evidence="1 2">
    <name type="scientific">Apiospora phragmitis</name>
    <dbReference type="NCBI Taxonomy" id="2905665"/>
    <lineage>
        <taxon>Eukaryota</taxon>
        <taxon>Fungi</taxon>
        <taxon>Dikarya</taxon>
        <taxon>Ascomycota</taxon>
        <taxon>Pezizomycotina</taxon>
        <taxon>Sordariomycetes</taxon>
        <taxon>Xylariomycetidae</taxon>
        <taxon>Amphisphaeriales</taxon>
        <taxon>Apiosporaceae</taxon>
        <taxon>Apiospora</taxon>
    </lineage>
</organism>
<keyword evidence="2" id="KW-1185">Reference proteome</keyword>
<dbReference type="RefSeq" id="XP_066708972.1">
    <property type="nucleotide sequence ID" value="XM_066865843.1"/>
</dbReference>
<dbReference type="GeneID" id="92098906"/>
<gene>
    <name evidence="1" type="ORF">PG994_014434</name>
</gene>
<comment type="caution">
    <text evidence="1">The sequence shown here is derived from an EMBL/GenBank/DDBJ whole genome shotgun (WGS) entry which is preliminary data.</text>
</comment>
<evidence type="ECO:0000313" key="2">
    <source>
        <dbReference type="Proteomes" id="UP001480595"/>
    </source>
</evidence>
<protein>
    <submittedName>
        <fullName evidence="1">Uncharacterized protein</fullName>
    </submittedName>
</protein>
<sequence>MLDLLTLEIAEGEHGRGGIDLPLDAGKRARGDEHLNLGAHHVLDLGGCRGRDVLEDVPGAGSASSSWPWPWLSSTQVDSWIKYSSNTRETRRRSGNDIAKMTDQRYVARISDLLDGINDDAFKEPAQVADVGISEAVSVSVTSVVAVADAVYTFDTFK</sequence>
<accession>A0ABR1T4C4</accession>
<proteinExistence type="predicted"/>
<reference evidence="1 2" key="1">
    <citation type="submission" date="2023-01" db="EMBL/GenBank/DDBJ databases">
        <title>Analysis of 21 Apiospora genomes using comparative genomics revels a genus with tremendous synthesis potential of carbohydrate active enzymes and secondary metabolites.</title>
        <authorList>
            <person name="Sorensen T."/>
        </authorList>
    </citation>
    <scope>NUCLEOTIDE SEQUENCE [LARGE SCALE GENOMIC DNA]</scope>
    <source>
        <strain evidence="1 2">CBS 135458</strain>
    </source>
</reference>
<name>A0ABR1T4C4_9PEZI</name>